<accession>A0A0D9WWF8</accession>
<dbReference type="EnsemblPlants" id="LPERR07G05220.1">
    <property type="protein sequence ID" value="LPERR07G05220.1"/>
    <property type="gene ID" value="LPERR07G05220"/>
</dbReference>
<dbReference type="PANTHER" id="PTHR23070">
    <property type="entry name" value="BCS1 AAA-TYPE ATPASE"/>
    <property type="match status" value="1"/>
</dbReference>
<dbReference type="AlphaFoldDB" id="A0A0D9WWF8"/>
<evidence type="ECO:0000313" key="1">
    <source>
        <dbReference type="EnsemblPlants" id="LPERR07G05220.1"/>
    </source>
</evidence>
<protein>
    <submittedName>
        <fullName evidence="1">Uncharacterized protein</fullName>
    </submittedName>
</protein>
<reference evidence="1 2" key="1">
    <citation type="submission" date="2012-08" db="EMBL/GenBank/DDBJ databases">
        <title>Oryza genome evolution.</title>
        <authorList>
            <person name="Wing R.A."/>
        </authorList>
    </citation>
    <scope>NUCLEOTIDE SEQUENCE</scope>
</reference>
<organism evidence="1 2">
    <name type="scientific">Leersia perrieri</name>
    <dbReference type="NCBI Taxonomy" id="77586"/>
    <lineage>
        <taxon>Eukaryota</taxon>
        <taxon>Viridiplantae</taxon>
        <taxon>Streptophyta</taxon>
        <taxon>Embryophyta</taxon>
        <taxon>Tracheophyta</taxon>
        <taxon>Spermatophyta</taxon>
        <taxon>Magnoliopsida</taxon>
        <taxon>Liliopsida</taxon>
        <taxon>Poales</taxon>
        <taxon>Poaceae</taxon>
        <taxon>BOP clade</taxon>
        <taxon>Oryzoideae</taxon>
        <taxon>Oryzeae</taxon>
        <taxon>Oryzinae</taxon>
        <taxon>Leersia</taxon>
    </lineage>
</organism>
<dbReference type="Proteomes" id="UP000032180">
    <property type="component" value="Chromosome 7"/>
</dbReference>
<reference evidence="2" key="2">
    <citation type="submission" date="2013-12" db="EMBL/GenBank/DDBJ databases">
        <authorList>
            <person name="Yu Y."/>
            <person name="Lee S."/>
            <person name="de Baynast K."/>
            <person name="Wissotski M."/>
            <person name="Liu L."/>
            <person name="Talag J."/>
            <person name="Goicoechea J."/>
            <person name="Angelova A."/>
            <person name="Jetty R."/>
            <person name="Kudrna D."/>
            <person name="Golser W."/>
            <person name="Rivera L."/>
            <person name="Zhang J."/>
            <person name="Wing R."/>
        </authorList>
    </citation>
    <scope>NUCLEOTIDE SEQUENCE</scope>
</reference>
<dbReference type="HOGENOM" id="CLU_1743160_0_0_1"/>
<keyword evidence="2" id="KW-1185">Reference proteome</keyword>
<dbReference type="InterPro" id="IPR050747">
    <property type="entry name" value="Mitochondrial_chaperone_BCS1"/>
</dbReference>
<dbReference type="eggNOG" id="KOG0743">
    <property type="taxonomic scope" value="Eukaryota"/>
</dbReference>
<name>A0A0D9WWF8_9ORYZ</name>
<reference evidence="1" key="3">
    <citation type="submission" date="2015-04" db="UniProtKB">
        <authorList>
            <consortium name="EnsemblPlants"/>
        </authorList>
    </citation>
    <scope>IDENTIFICATION</scope>
</reference>
<sequence length="150" mass="17507">MGDGEEVADVFRGATVWWLAFSTPPREDSGGRGGRAARADRRFYRLYFLERDRDVILGEYLRHVRRQGRAFTVKNRQRKLFTNLSSDEMWWDNVWSHVAFEHPKTFDTLAMDPVKKRDIMDDLDAVRRGKEYVTLTGNLIGVTPDQKRIG</sequence>
<dbReference type="STRING" id="77586.A0A0D9WWF8"/>
<dbReference type="Gramene" id="LPERR07G05220.1">
    <property type="protein sequence ID" value="LPERR07G05220.1"/>
    <property type="gene ID" value="LPERR07G05220"/>
</dbReference>
<evidence type="ECO:0000313" key="2">
    <source>
        <dbReference type="Proteomes" id="UP000032180"/>
    </source>
</evidence>
<proteinExistence type="predicted"/>